<dbReference type="InterPro" id="IPR038765">
    <property type="entry name" value="Papain-like_cys_pep_sf"/>
</dbReference>
<dbReference type="EMBL" id="PYAT01000005">
    <property type="protein sequence ID" value="PSL40252.1"/>
    <property type="molecule type" value="Genomic_DNA"/>
</dbReference>
<protein>
    <submittedName>
        <fullName evidence="1">Uncharacterized protein</fullName>
    </submittedName>
</protein>
<name>A0A2P8H211_9BACL</name>
<sequence length="261" mass="30187">MKAPEEILAIWKRFDDFPMETFTKAWFYSKAEGKRQRSIALMKAHREQYGISGNCFDLAIWLLEEFTQAGIKAYPVGSHLNTEDGHVGLVAEDASGRRYLCDLGDLWLQPILIDADNPAFTKERQTGFFPAAEVEVLPKPGGVEIVYHRPNGKQSRQSYETDPVPLDFFMEAAEFSQNHVYPKPLFEKRIPYKNEIAHWEFDDWKSFLSTSEGLFPEEPLSTTEEWAERICQRTGADKEFLIETLEIYRKMGKSKEKSEEE</sequence>
<gene>
    <name evidence="1" type="ORF">B0H99_10528</name>
</gene>
<dbReference type="RefSeq" id="WP_106533044.1">
    <property type="nucleotide sequence ID" value="NZ_PYAT01000005.1"/>
</dbReference>
<comment type="caution">
    <text evidence="1">The sequence shown here is derived from an EMBL/GenBank/DDBJ whole genome shotgun (WGS) entry which is preliminary data.</text>
</comment>
<organism evidence="1 2">
    <name type="scientific">Planomicrobium soli</name>
    <dbReference type="NCBI Taxonomy" id="1176648"/>
    <lineage>
        <taxon>Bacteria</taxon>
        <taxon>Bacillati</taxon>
        <taxon>Bacillota</taxon>
        <taxon>Bacilli</taxon>
        <taxon>Bacillales</taxon>
        <taxon>Caryophanaceae</taxon>
        <taxon>Planomicrobium</taxon>
    </lineage>
</organism>
<dbReference type="AlphaFoldDB" id="A0A2P8H211"/>
<keyword evidence="2" id="KW-1185">Reference proteome</keyword>
<dbReference type="Proteomes" id="UP000242682">
    <property type="component" value="Unassembled WGS sequence"/>
</dbReference>
<reference evidence="1 2" key="1">
    <citation type="submission" date="2018-03" db="EMBL/GenBank/DDBJ databases">
        <title>Genomic Encyclopedia of Type Strains, Phase III (KMG-III): the genomes of soil and plant-associated and newly described type strains.</title>
        <authorList>
            <person name="Whitman W."/>
        </authorList>
    </citation>
    <scope>NUCLEOTIDE SEQUENCE [LARGE SCALE GENOMIC DNA]</scope>
    <source>
        <strain evidence="1 2">CGMCC 1.12259</strain>
    </source>
</reference>
<dbReference type="SUPFAM" id="SSF54001">
    <property type="entry name" value="Cysteine proteinases"/>
    <property type="match status" value="1"/>
</dbReference>
<accession>A0A2P8H211</accession>
<proteinExistence type="predicted"/>
<dbReference type="OrthoDB" id="2591886at2"/>
<evidence type="ECO:0000313" key="1">
    <source>
        <dbReference type="EMBL" id="PSL40252.1"/>
    </source>
</evidence>
<evidence type="ECO:0000313" key="2">
    <source>
        <dbReference type="Proteomes" id="UP000242682"/>
    </source>
</evidence>